<proteinExistence type="predicted"/>
<organism evidence="1 2">
    <name type="scientific">Pseudocohnilembus persalinus</name>
    <name type="common">Ciliate</name>
    <dbReference type="NCBI Taxonomy" id="266149"/>
    <lineage>
        <taxon>Eukaryota</taxon>
        <taxon>Sar</taxon>
        <taxon>Alveolata</taxon>
        <taxon>Ciliophora</taxon>
        <taxon>Intramacronucleata</taxon>
        <taxon>Oligohymenophorea</taxon>
        <taxon>Scuticociliatia</taxon>
        <taxon>Philasterida</taxon>
        <taxon>Pseudocohnilembidae</taxon>
        <taxon>Pseudocohnilembus</taxon>
    </lineage>
</organism>
<name>A0A0V0QVZ5_PSEPJ</name>
<dbReference type="PANTHER" id="PTHR33639:SF2">
    <property type="entry name" value="DUF393 DOMAIN-CONTAINING PROTEIN"/>
    <property type="match status" value="1"/>
</dbReference>
<dbReference type="EMBL" id="LDAU01000096">
    <property type="protein sequence ID" value="KRX06372.1"/>
    <property type="molecule type" value="Genomic_DNA"/>
</dbReference>
<comment type="caution">
    <text evidence="1">The sequence shown here is derived from an EMBL/GenBank/DDBJ whole genome shotgun (WGS) entry which is preliminary data.</text>
</comment>
<gene>
    <name evidence="1" type="ORF">PPERSA_04985</name>
</gene>
<dbReference type="InterPro" id="IPR007263">
    <property type="entry name" value="DCC1-like"/>
</dbReference>
<dbReference type="PANTHER" id="PTHR33639">
    <property type="entry name" value="THIOL-DISULFIDE OXIDOREDUCTASE DCC"/>
    <property type="match status" value="1"/>
</dbReference>
<dbReference type="AlphaFoldDB" id="A0A0V0QVZ5"/>
<dbReference type="OrthoDB" id="410458at2759"/>
<evidence type="ECO:0000313" key="2">
    <source>
        <dbReference type="Proteomes" id="UP000054937"/>
    </source>
</evidence>
<reference evidence="1 2" key="1">
    <citation type="journal article" date="2015" name="Sci. Rep.">
        <title>Genome of the facultative scuticociliatosis pathogen Pseudocohnilembus persalinus provides insight into its virulence through horizontal gene transfer.</title>
        <authorList>
            <person name="Xiong J."/>
            <person name="Wang G."/>
            <person name="Cheng J."/>
            <person name="Tian M."/>
            <person name="Pan X."/>
            <person name="Warren A."/>
            <person name="Jiang C."/>
            <person name="Yuan D."/>
            <person name="Miao W."/>
        </authorList>
    </citation>
    <scope>NUCLEOTIDE SEQUENCE [LARGE SCALE GENOMIC DNA]</scope>
    <source>
        <strain evidence="1">36N120E</strain>
    </source>
</reference>
<evidence type="ECO:0000313" key="1">
    <source>
        <dbReference type="EMBL" id="KRX06372.1"/>
    </source>
</evidence>
<dbReference type="GO" id="GO:0015035">
    <property type="term" value="F:protein-disulfide reductase activity"/>
    <property type="evidence" value="ECO:0007669"/>
    <property type="project" value="InterPro"/>
</dbReference>
<dbReference type="Proteomes" id="UP000054937">
    <property type="component" value="Unassembled WGS sequence"/>
</dbReference>
<accession>A0A0V0QVZ5</accession>
<keyword evidence="2" id="KW-1185">Reference proteome</keyword>
<dbReference type="InParanoid" id="A0A0V0QVZ5"/>
<sequence length="143" mass="16940">MQRITQILAKQRGVLFYDDVCNLCLFWVRFLKKCDKKQQIEFLSLNKYSQIEDVQQKFNLPKDLSTVVFVNQQQKNFQKSDAIIQVLYELPYPYRILSGIRIIPKFIRDPVYSFIGRNRYSVFGKKEDACSTGSCRIPNRNKN</sequence>
<evidence type="ECO:0008006" key="3">
    <source>
        <dbReference type="Google" id="ProtNLM"/>
    </source>
</evidence>
<protein>
    <recommendedName>
        <fullName evidence="3">DUF393 domain-containing protein</fullName>
    </recommendedName>
</protein>
<dbReference type="OMA" id="FIRDFCY"/>
<dbReference type="Pfam" id="PF04134">
    <property type="entry name" value="DCC1-like"/>
    <property type="match status" value="1"/>
</dbReference>
<dbReference type="InterPro" id="IPR052927">
    <property type="entry name" value="DCC_oxidoreductase"/>
</dbReference>